<keyword evidence="2" id="KW-1185">Reference proteome</keyword>
<gene>
    <name evidence="1" type="ORF">ALC57_00692</name>
</gene>
<dbReference type="Proteomes" id="UP000078492">
    <property type="component" value="Unassembled WGS sequence"/>
</dbReference>
<protein>
    <submittedName>
        <fullName evidence="1">Uncharacterized protein</fullName>
    </submittedName>
</protein>
<sequence>MNNNFRTCFRIEIKDAFCSRNFIVASDTVDCRHIEKWYPLDDVALSRNHKDEKHDGESETAPQ</sequence>
<evidence type="ECO:0000313" key="2">
    <source>
        <dbReference type="Proteomes" id="UP000078492"/>
    </source>
</evidence>
<accession>A0A151JRP3</accession>
<evidence type="ECO:0000313" key="1">
    <source>
        <dbReference type="EMBL" id="KYN29811.1"/>
    </source>
</evidence>
<dbReference type="EMBL" id="KQ978615">
    <property type="protein sequence ID" value="KYN29811.1"/>
    <property type="molecule type" value="Genomic_DNA"/>
</dbReference>
<organism evidence="1 2">
    <name type="scientific">Trachymyrmex cornetzi</name>
    <dbReference type="NCBI Taxonomy" id="471704"/>
    <lineage>
        <taxon>Eukaryota</taxon>
        <taxon>Metazoa</taxon>
        <taxon>Ecdysozoa</taxon>
        <taxon>Arthropoda</taxon>
        <taxon>Hexapoda</taxon>
        <taxon>Insecta</taxon>
        <taxon>Pterygota</taxon>
        <taxon>Neoptera</taxon>
        <taxon>Endopterygota</taxon>
        <taxon>Hymenoptera</taxon>
        <taxon>Apocrita</taxon>
        <taxon>Aculeata</taxon>
        <taxon>Formicoidea</taxon>
        <taxon>Formicidae</taxon>
        <taxon>Myrmicinae</taxon>
        <taxon>Trachymyrmex</taxon>
    </lineage>
</organism>
<name>A0A151JRP3_9HYME</name>
<reference evidence="1 2" key="1">
    <citation type="submission" date="2015-09" db="EMBL/GenBank/DDBJ databases">
        <title>Trachymyrmex cornetzi WGS genome.</title>
        <authorList>
            <person name="Nygaard S."/>
            <person name="Hu H."/>
            <person name="Boomsma J."/>
            <person name="Zhang G."/>
        </authorList>
    </citation>
    <scope>NUCLEOTIDE SEQUENCE [LARGE SCALE GENOMIC DNA]</scope>
    <source>
        <strain evidence="1">Tcor2-1</strain>
        <tissue evidence="1">Whole body</tissue>
    </source>
</reference>
<dbReference type="AlphaFoldDB" id="A0A151JRP3"/>
<proteinExistence type="predicted"/>